<dbReference type="PROSITE" id="PS00379">
    <property type="entry name" value="CDP_ALCOHOL_P_TRANSF"/>
    <property type="match status" value="1"/>
</dbReference>
<feature type="transmembrane region" description="Helical" evidence="3">
    <location>
        <begin position="252"/>
        <end position="275"/>
    </location>
</feature>
<dbReference type="InterPro" id="IPR048254">
    <property type="entry name" value="CDP_ALCOHOL_P_TRANSF_CS"/>
</dbReference>
<evidence type="ECO:0000313" key="5">
    <source>
        <dbReference type="Proteomes" id="UP001178508"/>
    </source>
</evidence>
<evidence type="ECO:0000313" key="4">
    <source>
        <dbReference type="EMBL" id="CAJ1084532.1"/>
    </source>
</evidence>
<keyword evidence="5" id="KW-1185">Reference proteome</keyword>
<protein>
    <submittedName>
        <fullName evidence="4">Transmembrane protein 269 isoform X1</fullName>
    </submittedName>
</protein>
<reference evidence="4" key="1">
    <citation type="submission" date="2023-08" db="EMBL/GenBank/DDBJ databases">
        <authorList>
            <person name="Alioto T."/>
            <person name="Alioto T."/>
            <person name="Gomez Garrido J."/>
        </authorList>
    </citation>
    <scope>NUCLEOTIDE SEQUENCE</scope>
</reference>
<proteinExistence type="inferred from homology"/>
<dbReference type="GO" id="GO:0008654">
    <property type="term" value="P:phospholipid biosynthetic process"/>
    <property type="evidence" value="ECO:0007669"/>
    <property type="project" value="InterPro"/>
</dbReference>
<comment type="similarity">
    <text evidence="2">Belongs to the CDP-alcohol phosphatidyltransferase class-I family.</text>
</comment>
<dbReference type="AlphaFoldDB" id="A0AAV1HEK0"/>
<dbReference type="GO" id="GO:0016780">
    <property type="term" value="F:phosphotransferase activity, for other substituted phosphate groups"/>
    <property type="evidence" value="ECO:0007669"/>
    <property type="project" value="InterPro"/>
</dbReference>
<feature type="transmembrane region" description="Helical" evidence="3">
    <location>
        <begin position="171"/>
        <end position="195"/>
    </location>
</feature>
<dbReference type="EMBL" id="OY660885">
    <property type="protein sequence ID" value="CAJ1084532.1"/>
    <property type="molecule type" value="Genomic_DNA"/>
</dbReference>
<keyword evidence="3" id="KW-1133">Transmembrane helix</keyword>
<keyword evidence="1 2" id="KW-0808">Transferase</keyword>
<gene>
    <name evidence="4" type="ORF">XNOV1_A005959</name>
</gene>
<keyword evidence="3" id="KW-0472">Membrane</keyword>
<name>A0AAV1HEK0_XYRNO</name>
<sequence>MPKMPTSVKSGQRGEGKGTTVNFHVISGGIFQRISRLSLKGRAETAAVKLTAIVYEPATIMILISPSSDEESLELAWLWNHRKFRVSSSAPTIANMVMGMASILSSLNGHHHAACWLVLIGYLLDLADGAVARRLDACSALGAKLDDFADFTTFGIATSLLLRTSNLLDNILCMCYVLSVFVRLCFFSSGIPFVYRGLPCIYSSAILASASLLSGGNLALLRVIAVAMIPFMISQNFYPHDRVLESQAWKKVVYAGGVIMVFCSSFPPACVYYLLWSVSYILFPTSLWSSKV</sequence>
<keyword evidence="3 4" id="KW-0812">Transmembrane</keyword>
<evidence type="ECO:0000256" key="2">
    <source>
        <dbReference type="RuleBase" id="RU003750"/>
    </source>
</evidence>
<dbReference type="InterPro" id="IPR000462">
    <property type="entry name" value="CDP-OH_P_trans"/>
</dbReference>
<organism evidence="4 5">
    <name type="scientific">Xyrichtys novacula</name>
    <name type="common">Pearly razorfish</name>
    <name type="synonym">Hemipteronotus novacula</name>
    <dbReference type="NCBI Taxonomy" id="13765"/>
    <lineage>
        <taxon>Eukaryota</taxon>
        <taxon>Metazoa</taxon>
        <taxon>Chordata</taxon>
        <taxon>Craniata</taxon>
        <taxon>Vertebrata</taxon>
        <taxon>Euteleostomi</taxon>
        <taxon>Actinopterygii</taxon>
        <taxon>Neopterygii</taxon>
        <taxon>Teleostei</taxon>
        <taxon>Neoteleostei</taxon>
        <taxon>Acanthomorphata</taxon>
        <taxon>Eupercaria</taxon>
        <taxon>Labriformes</taxon>
        <taxon>Labridae</taxon>
        <taxon>Xyrichtys</taxon>
    </lineage>
</organism>
<dbReference type="Pfam" id="PF01066">
    <property type="entry name" value="CDP-OH_P_transf"/>
    <property type="match status" value="1"/>
</dbReference>
<accession>A0AAV1HEK0</accession>
<evidence type="ECO:0000256" key="1">
    <source>
        <dbReference type="ARBA" id="ARBA00022679"/>
    </source>
</evidence>
<dbReference type="Proteomes" id="UP001178508">
    <property type="component" value="Chromosome 22"/>
</dbReference>
<feature type="transmembrane region" description="Helical" evidence="3">
    <location>
        <begin position="201"/>
        <end position="231"/>
    </location>
</feature>
<dbReference type="GO" id="GO:0016020">
    <property type="term" value="C:membrane"/>
    <property type="evidence" value="ECO:0007669"/>
    <property type="project" value="InterPro"/>
</dbReference>
<evidence type="ECO:0000256" key="3">
    <source>
        <dbReference type="SAM" id="Phobius"/>
    </source>
</evidence>
<dbReference type="InterPro" id="IPR043130">
    <property type="entry name" value="CDP-OH_PTrfase_TM_dom"/>
</dbReference>
<dbReference type="Gene3D" id="1.20.120.1760">
    <property type="match status" value="1"/>
</dbReference>